<evidence type="ECO:0000256" key="5">
    <source>
        <dbReference type="SAM" id="MobiDB-lite"/>
    </source>
</evidence>
<protein>
    <recommendedName>
        <fullName evidence="4">Pescadillo homolog</fullName>
    </recommendedName>
</protein>
<dbReference type="HOGENOM" id="CLU_019619_1_0_1"/>
<keyword evidence="8" id="KW-1185">Reference proteome</keyword>
<evidence type="ECO:0000256" key="1">
    <source>
        <dbReference type="ARBA" id="ARBA00022517"/>
    </source>
</evidence>
<dbReference type="eggNOG" id="KOG2481">
    <property type="taxonomic scope" value="Eukaryota"/>
</dbReference>
<dbReference type="GO" id="GO:0000463">
    <property type="term" value="P:maturation of LSU-rRNA from tricistronic rRNA transcript (SSU-rRNA, 5.8S rRNA, LSU-rRNA)"/>
    <property type="evidence" value="ECO:0007669"/>
    <property type="project" value="UniProtKB-UniRule"/>
</dbReference>
<dbReference type="InterPro" id="IPR036420">
    <property type="entry name" value="BRCT_dom_sf"/>
</dbReference>
<dbReference type="GO" id="GO:0070545">
    <property type="term" value="C:PeBoW complex"/>
    <property type="evidence" value="ECO:0007669"/>
    <property type="project" value="TreeGrafter"/>
</dbReference>
<accession>Q23RV6</accession>
<evidence type="ECO:0000259" key="6">
    <source>
        <dbReference type="PROSITE" id="PS50172"/>
    </source>
</evidence>
<dbReference type="GO" id="GO:0030687">
    <property type="term" value="C:preribosome, large subunit precursor"/>
    <property type="evidence" value="ECO:0007669"/>
    <property type="project" value="UniProtKB-UniRule"/>
</dbReference>
<reference evidence="8" key="1">
    <citation type="journal article" date="2006" name="PLoS Biol.">
        <title>Macronuclear genome sequence of the ciliate Tetrahymena thermophila, a model eukaryote.</title>
        <authorList>
            <person name="Eisen J.A."/>
            <person name="Coyne R.S."/>
            <person name="Wu M."/>
            <person name="Wu D."/>
            <person name="Thiagarajan M."/>
            <person name="Wortman J.R."/>
            <person name="Badger J.H."/>
            <person name="Ren Q."/>
            <person name="Amedeo P."/>
            <person name="Jones K.M."/>
            <person name="Tallon L.J."/>
            <person name="Delcher A.L."/>
            <person name="Salzberg S.L."/>
            <person name="Silva J.C."/>
            <person name="Haas B.J."/>
            <person name="Majoros W.H."/>
            <person name="Farzad M."/>
            <person name="Carlton J.M."/>
            <person name="Smith R.K. Jr."/>
            <person name="Garg J."/>
            <person name="Pearlman R.E."/>
            <person name="Karrer K.M."/>
            <person name="Sun L."/>
            <person name="Manning G."/>
            <person name="Elde N.C."/>
            <person name="Turkewitz A.P."/>
            <person name="Asai D.J."/>
            <person name="Wilkes D.E."/>
            <person name="Wang Y."/>
            <person name="Cai H."/>
            <person name="Collins K."/>
            <person name="Stewart B.A."/>
            <person name="Lee S.R."/>
            <person name="Wilamowska K."/>
            <person name="Weinberg Z."/>
            <person name="Ruzzo W.L."/>
            <person name="Wloga D."/>
            <person name="Gaertig J."/>
            <person name="Frankel J."/>
            <person name="Tsao C.-C."/>
            <person name="Gorovsky M.A."/>
            <person name="Keeling P.J."/>
            <person name="Waller R.F."/>
            <person name="Patron N.J."/>
            <person name="Cherry J.M."/>
            <person name="Stover N.A."/>
            <person name="Krieger C.J."/>
            <person name="del Toro C."/>
            <person name="Ryder H.F."/>
            <person name="Williamson S.C."/>
            <person name="Barbeau R.A."/>
            <person name="Hamilton E.P."/>
            <person name="Orias E."/>
        </authorList>
    </citation>
    <scope>NUCLEOTIDE SEQUENCE [LARGE SCALE GENOMIC DNA]</scope>
    <source>
        <strain evidence="8">SB210</strain>
    </source>
</reference>
<dbReference type="PROSITE" id="PS50172">
    <property type="entry name" value="BRCT"/>
    <property type="match status" value="1"/>
</dbReference>
<feature type="compositionally biased region" description="Acidic residues" evidence="5">
    <location>
        <begin position="429"/>
        <end position="519"/>
    </location>
</feature>
<feature type="compositionally biased region" description="Basic residues" evidence="5">
    <location>
        <begin position="590"/>
        <end position="601"/>
    </location>
</feature>
<comment type="similarity">
    <text evidence="4">Belongs to the pescadillo family.</text>
</comment>
<dbReference type="EMBL" id="GG662641">
    <property type="protein sequence ID" value="EAR99283.1"/>
    <property type="molecule type" value="Genomic_DNA"/>
</dbReference>
<dbReference type="Pfam" id="PF06732">
    <property type="entry name" value="Pescadillo_N"/>
    <property type="match status" value="1"/>
</dbReference>
<dbReference type="Pfam" id="PF00533">
    <property type="entry name" value="BRCT"/>
    <property type="match status" value="1"/>
</dbReference>
<dbReference type="InParanoid" id="Q23RV6"/>
<dbReference type="CDD" id="cd17709">
    <property type="entry name" value="BRCT_pescadillo_like"/>
    <property type="match status" value="1"/>
</dbReference>
<dbReference type="OrthoDB" id="10264910at2759"/>
<keyword evidence="1 4" id="KW-0690">Ribosome biogenesis</keyword>
<dbReference type="SMART" id="SM00292">
    <property type="entry name" value="BRCT"/>
    <property type="match status" value="1"/>
</dbReference>
<name>Q23RV6_TETTS</name>
<comment type="subcellular location">
    <subcellularLocation>
        <location evidence="4">Nucleus</location>
        <location evidence="4">Nucleolus</location>
    </subcellularLocation>
    <subcellularLocation>
        <location evidence="4">Nucleus</location>
        <location evidence="4">Nucleoplasm</location>
    </subcellularLocation>
</comment>
<dbReference type="STRING" id="312017.Q23RV6"/>
<feature type="region of interest" description="Disordered" evidence="5">
    <location>
        <begin position="429"/>
        <end position="556"/>
    </location>
</feature>
<evidence type="ECO:0000313" key="8">
    <source>
        <dbReference type="Proteomes" id="UP000009168"/>
    </source>
</evidence>
<feature type="domain" description="BRCT" evidence="6">
    <location>
        <begin position="302"/>
        <end position="393"/>
    </location>
</feature>
<keyword evidence="3 4" id="KW-0539">Nucleus</keyword>
<gene>
    <name evidence="7" type="ORF">TTHERM_00628420</name>
</gene>
<dbReference type="AlphaFoldDB" id="Q23RV6"/>
<feature type="compositionally biased region" description="Basic and acidic residues" evidence="5">
    <location>
        <begin position="576"/>
        <end position="589"/>
    </location>
</feature>
<dbReference type="GO" id="GO:0000466">
    <property type="term" value="P:maturation of 5.8S rRNA from tricistronic rRNA transcript (SSU-rRNA, 5.8S rRNA, LSU-rRNA)"/>
    <property type="evidence" value="ECO:0007669"/>
    <property type="project" value="UniProtKB-UniRule"/>
</dbReference>
<organism evidence="7 8">
    <name type="scientific">Tetrahymena thermophila (strain SB210)</name>
    <dbReference type="NCBI Taxonomy" id="312017"/>
    <lineage>
        <taxon>Eukaryota</taxon>
        <taxon>Sar</taxon>
        <taxon>Alveolata</taxon>
        <taxon>Ciliophora</taxon>
        <taxon>Intramacronucleata</taxon>
        <taxon>Oligohymenophorea</taxon>
        <taxon>Hymenostomatida</taxon>
        <taxon>Tetrahymenina</taxon>
        <taxon>Tetrahymenidae</taxon>
        <taxon>Tetrahymena</taxon>
    </lineage>
</organism>
<feature type="compositionally biased region" description="Basic and acidic residues" evidence="5">
    <location>
        <begin position="520"/>
        <end position="556"/>
    </location>
</feature>
<dbReference type="KEGG" id="tet:TTHERM_00628420"/>
<dbReference type="GO" id="GO:0005654">
    <property type="term" value="C:nucleoplasm"/>
    <property type="evidence" value="ECO:0007669"/>
    <property type="project" value="UniProtKB-SubCell"/>
</dbReference>
<dbReference type="PANTHER" id="PTHR12221:SF6">
    <property type="entry name" value="PESCADILLO HOMOLOG"/>
    <property type="match status" value="1"/>
</dbReference>
<evidence type="ECO:0000256" key="3">
    <source>
        <dbReference type="ARBA" id="ARBA00023242"/>
    </source>
</evidence>
<dbReference type="InterPro" id="IPR001357">
    <property type="entry name" value="BRCT_dom"/>
</dbReference>
<feature type="region of interest" description="Disordered" evidence="5">
    <location>
        <begin position="576"/>
        <end position="601"/>
    </location>
</feature>
<evidence type="ECO:0000256" key="4">
    <source>
        <dbReference type="HAMAP-Rule" id="MF_03028"/>
    </source>
</evidence>
<dbReference type="GeneID" id="7846222"/>
<dbReference type="PANTHER" id="PTHR12221">
    <property type="entry name" value="PESCADILLO - RELATED"/>
    <property type="match status" value="1"/>
</dbReference>
<dbReference type="OMA" id="QKVTWIV"/>
<proteinExistence type="inferred from homology"/>
<dbReference type="SUPFAM" id="SSF52113">
    <property type="entry name" value="BRCT domain"/>
    <property type="match status" value="1"/>
</dbReference>
<evidence type="ECO:0000256" key="2">
    <source>
        <dbReference type="ARBA" id="ARBA00022552"/>
    </source>
</evidence>
<dbReference type="GO" id="GO:0043021">
    <property type="term" value="F:ribonucleoprotein complex binding"/>
    <property type="evidence" value="ECO:0007669"/>
    <property type="project" value="UniProtKB-UniRule"/>
</dbReference>
<dbReference type="Gene3D" id="3.40.50.10190">
    <property type="entry name" value="BRCT domain"/>
    <property type="match status" value="1"/>
</dbReference>
<keyword evidence="2 4" id="KW-0698">rRNA processing</keyword>
<dbReference type="Proteomes" id="UP000009168">
    <property type="component" value="Unassembled WGS sequence"/>
</dbReference>
<dbReference type="RefSeq" id="XP_001019528.1">
    <property type="nucleotide sequence ID" value="XM_001019528.1"/>
</dbReference>
<dbReference type="InterPro" id="IPR010613">
    <property type="entry name" value="PES"/>
</dbReference>
<dbReference type="GO" id="GO:0003723">
    <property type="term" value="F:RNA binding"/>
    <property type="evidence" value="ECO:0007669"/>
    <property type="project" value="TreeGrafter"/>
</dbReference>
<comment type="function">
    <text evidence="4">Required for maturation of ribosomal RNAs and formation of the large ribosomal subunit.</text>
</comment>
<dbReference type="FunCoup" id="Q23RV6">
    <property type="interactions" value="675"/>
</dbReference>
<dbReference type="HAMAP" id="MF_03028">
    <property type="entry name" value="Pescadillo"/>
    <property type="match status" value="1"/>
</dbReference>
<evidence type="ECO:0000313" key="7">
    <source>
        <dbReference type="EMBL" id="EAR99283.1"/>
    </source>
</evidence>
<sequence length="601" mass="71029">MVKKVMKNTRGEATKYISRAKAIKKLQVSLKDFRRLCILKGVYPREPPKKLQKQNKTYYHLKDINYLMHEKILNKFRELKTHMKKVMKLKAKGDKTRLRLLQKQKPTYSLNHLVKERYPTFIDALRDLDDPLCLVNLFASFPAHKALGVPRDSITKCIKLMREFNLFVIKSKSLRKVFISIKGIYYQAEIEGQKITWIAPFQLPAELPAEVDYKVMLTFLEFYETLIKFVNFKLFNSINVKYPLEINKSIEDQSYFSYSSFVLKHKDSQQTIENAEEENEKYAIDDKFKKDQQIQKMTNDNSTSSLFKNCVFYLSSEVPRLSIEFIVLAFSGKVHWAGDDSEVQWNDPSITHFVTDRDPKTLQIIKNREYIQPQWIYDSINSGILLPVGEYAPGKSLPPHLSPFVEYNETEYKPERQKQLDLLKGVEAELNEEDEEDVEISEDEDEEEEQVEEENEDEDEEEIEAEENVEEDEEEDIDEEEEDDDEEEEEVDGEEELEEDDDDEEDEEEEINYDEESDVEDIKKQDVEESENEYDHEKEQQKKAKKQIKETKEQKELAKALMTRKNKKMYELIQKSKQDKLQKVKELQKKAAKLKNKAKKN</sequence>